<gene>
    <name evidence="1" type="ORF">ACFO8Q_07505</name>
</gene>
<dbReference type="RefSeq" id="WP_380025125.1">
    <property type="nucleotide sequence ID" value="NZ_JBHSHC010000051.1"/>
</dbReference>
<evidence type="ECO:0000313" key="1">
    <source>
        <dbReference type="EMBL" id="MFC4767206.1"/>
    </source>
</evidence>
<sequence>MKNFYKCAIIYPSNLIGFMEIVLMINKLLSWFKEECPHCKQQLIGQGSTTPATKACPDGHYKVETHPLLDVQIEYHTK</sequence>
<proteinExistence type="predicted"/>
<organism evidence="1 2">
    <name type="scientific">Effusibacillus consociatus</name>
    <dbReference type="NCBI Taxonomy" id="1117041"/>
    <lineage>
        <taxon>Bacteria</taxon>
        <taxon>Bacillati</taxon>
        <taxon>Bacillota</taxon>
        <taxon>Bacilli</taxon>
        <taxon>Bacillales</taxon>
        <taxon>Alicyclobacillaceae</taxon>
        <taxon>Effusibacillus</taxon>
    </lineage>
</organism>
<dbReference type="Proteomes" id="UP001596002">
    <property type="component" value="Unassembled WGS sequence"/>
</dbReference>
<name>A0ABV9PY51_9BACL</name>
<dbReference type="EMBL" id="JBHSHC010000051">
    <property type="protein sequence ID" value="MFC4767206.1"/>
    <property type="molecule type" value="Genomic_DNA"/>
</dbReference>
<evidence type="ECO:0000313" key="2">
    <source>
        <dbReference type="Proteomes" id="UP001596002"/>
    </source>
</evidence>
<keyword evidence="2" id="KW-1185">Reference proteome</keyword>
<accession>A0ABV9PY51</accession>
<comment type="caution">
    <text evidence="1">The sequence shown here is derived from an EMBL/GenBank/DDBJ whole genome shotgun (WGS) entry which is preliminary data.</text>
</comment>
<reference evidence="2" key="1">
    <citation type="journal article" date="2019" name="Int. J. Syst. Evol. Microbiol.">
        <title>The Global Catalogue of Microorganisms (GCM) 10K type strain sequencing project: providing services to taxonomists for standard genome sequencing and annotation.</title>
        <authorList>
            <consortium name="The Broad Institute Genomics Platform"/>
            <consortium name="The Broad Institute Genome Sequencing Center for Infectious Disease"/>
            <person name="Wu L."/>
            <person name="Ma J."/>
        </authorList>
    </citation>
    <scope>NUCLEOTIDE SEQUENCE [LARGE SCALE GENOMIC DNA]</scope>
    <source>
        <strain evidence="2">WYCCWR 12678</strain>
    </source>
</reference>
<protein>
    <submittedName>
        <fullName evidence="1">Uncharacterized protein</fullName>
    </submittedName>
</protein>